<dbReference type="Pfam" id="PF01841">
    <property type="entry name" value="Transglut_core"/>
    <property type="match status" value="1"/>
</dbReference>
<dbReference type="RefSeq" id="WP_194107708.1">
    <property type="nucleotide sequence ID" value="NZ_JADFFM010000002.1"/>
</dbReference>
<proteinExistence type="predicted"/>
<dbReference type="EMBL" id="JADFFM010000002">
    <property type="protein sequence ID" value="MBE9668295.1"/>
    <property type="molecule type" value="Genomic_DNA"/>
</dbReference>
<feature type="signal peptide" evidence="1">
    <location>
        <begin position="1"/>
        <end position="20"/>
    </location>
</feature>
<evidence type="ECO:0000256" key="1">
    <source>
        <dbReference type="SAM" id="SignalP"/>
    </source>
</evidence>
<dbReference type="Proteomes" id="UP000632774">
    <property type="component" value="Unassembled WGS sequence"/>
</dbReference>
<feature type="chain" id="PRO_5046501633" evidence="1">
    <location>
        <begin position="21"/>
        <end position="645"/>
    </location>
</feature>
<keyword evidence="1" id="KW-0732">Signal</keyword>
<dbReference type="Gene3D" id="3.10.620.30">
    <property type="match status" value="1"/>
</dbReference>
<feature type="domain" description="DUF3857" evidence="3">
    <location>
        <begin position="63"/>
        <end position="226"/>
    </location>
</feature>
<dbReference type="InterPro" id="IPR038765">
    <property type="entry name" value="Papain-like_cys_pep_sf"/>
</dbReference>
<reference evidence="4 5" key="1">
    <citation type="submission" date="2020-10" db="EMBL/GenBank/DDBJ databases">
        <title>Mucilaginibacter mali sp. nov., isolated from rhizosphere soil of apple orchard.</title>
        <authorList>
            <person name="Lee J.-S."/>
            <person name="Kim H.S."/>
            <person name="Kim J.-S."/>
        </authorList>
    </citation>
    <scope>NUCLEOTIDE SEQUENCE [LARGE SCALE GENOMIC DNA]</scope>
    <source>
        <strain evidence="4 5">KCTC 23157</strain>
    </source>
</reference>
<sequence>MNRITIAVLSTALFFSLGLASSYGQDKTLPKEVYLASGIPDSLKENANAVIRYTMNEITVKAPGKQVLKHHSITTVLNEKGDKAGEVVLMYNRKYDTYSNIEIKVYSTTGQLLKKYHKSDMYDRSATDDETIVTDDRLLAVQHAIASYPTTIEVSYEEDISSFTDLGAWMIRPKAEVAIEAAYCKVTVNPTVGFRYKAQNIALTPIKGTQGDMETYNWQVKNLKAVKPEDNTLSWQLQQKIAMATNNFEYYGIPGAFDSWQNFGKWIAKLNADVSTLSPERSAEIKKMTDTIKSDKDKVRFLYRYLQQNMRYVSVQLGIGGLKPFPAMFVDQKKYGDCKALSNYMYALLKAVNIPSYYAIINAGVNEKPADPDFPDNVFNHVILCVPLKGDTTWLECTSTTQPFGKLGTFTENRNALLITEDGGKLVSTPKSVLQDNLFDSYVHVAINPDGSAKAQLKFLSTGEYRSMYVGLASIKMDEQKTYLIKYLNLKQPSAFNFNSAPDKDGTKEINIDLDYDKFCDLAVGDKQFYKPSVFDIWRLTLPEIEKRKTDYYFEHPMQKSCVTAIDLPAGFEMETLPADVKLKFSYGNYEASYQYDKTKNQLTSTVKFKLNNQIIPAAQYNEMQKYMDDIARAQNKKMVIKRKA</sequence>
<protein>
    <submittedName>
        <fullName evidence="4">DUF3857 domain-containing protein</fullName>
    </submittedName>
</protein>
<comment type="caution">
    <text evidence="4">The sequence shown here is derived from an EMBL/GenBank/DDBJ whole genome shotgun (WGS) entry which is preliminary data.</text>
</comment>
<dbReference type="Gene3D" id="2.60.40.3140">
    <property type="match status" value="1"/>
</dbReference>
<evidence type="ECO:0000313" key="4">
    <source>
        <dbReference type="EMBL" id="MBE9668295.1"/>
    </source>
</evidence>
<dbReference type="Pfam" id="PF12969">
    <property type="entry name" value="DUF3857"/>
    <property type="match status" value="1"/>
</dbReference>
<keyword evidence="5" id="KW-1185">Reference proteome</keyword>
<name>A0ABR9XM58_9SPHI</name>
<evidence type="ECO:0000259" key="3">
    <source>
        <dbReference type="Pfam" id="PF12969"/>
    </source>
</evidence>
<evidence type="ECO:0000259" key="2">
    <source>
        <dbReference type="Pfam" id="PF01841"/>
    </source>
</evidence>
<gene>
    <name evidence="4" type="ORF">IRJ18_18140</name>
</gene>
<feature type="domain" description="Transglutaminase-like" evidence="2">
    <location>
        <begin position="286"/>
        <end position="360"/>
    </location>
</feature>
<dbReference type="SUPFAM" id="SSF54001">
    <property type="entry name" value="Cysteine proteinases"/>
    <property type="match status" value="1"/>
</dbReference>
<evidence type="ECO:0000313" key="5">
    <source>
        <dbReference type="Proteomes" id="UP000632774"/>
    </source>
</evidence>
<organism evidence="4 5">
    <name type="scientific">Mucilaginibacter boryungensis</name>
    <dbReference type="NCBI Taxonomy" id="768480"/>
    <lineage>
        <taxon>Bacteria</taxon>
        <taxon>Pseudomonadati</taxon>
        <taxon>Bacteroidota</taxon>
        <taxon>Sphingobacteriia</taxon>
        <taxon>Sphingobacteriales</taxon>
        <taxon>Sphingobacteriaceae</taxon>
        <taxon>Mucilaginibacter</taxon>
    </lineage>
</organism>
<dbReference type="Gene3D" id="2.60.120.1130">
    <property type="match status" value="1"/>
</dbReference>
<dbReference type="InterPro" id="IPR002931">
    <property type="entry name" value="Transglutaminase-like"/>
</dbReference>
<accession>A0ABR9XM58</accession>
<dbReference type="InterPro" id="IPR024618">
    <property type="entry name" value="DUF3857"/>
</dbReference>